<gene>
    <name evidence="4" type="ORF">Ga0080574_TMP2271</name>
</gene>
<proteinExistence type="predicted"/>
<evidence type="ECO:0000313" key="5">
    <source>
        <dbReference type="Proteomes" id="UP000187059"/>
    </source>
</evidence>
<name>A0A1P8UT73_9RHOB</name>
<dbReference type="EMBL" id="CP015093">
    <property type="protein sequence ID" value="APZ52605.1"/>
    <property type="molecule type" value="Genomic_DNA"/>
</dbReference>
<dbReference type="SUPFAM" id="SSF47226">
    <property type="entry name" value="Histidine-containing phosphotransfer domain, HPT domain"/>
    <property type="match status" value="1"/>
</dbReference>
<feature type="domain" description="HPt" evidence="3">
    <location>
        <begin position="8"/>
        <end position="108"/>
    </location>
</feature>
<keyword evidence="2" id="KW-0597">Phosphoprotein</keyword>
<evidence type="ECO:0000313" key="4">
    <source>
        <dbReference type="EMBL" id="APZ52605.1"/>
    </source>
</evidence>
<dbReference type="InterPro" id="IPR008207">
    <property type="entry name" value="Sig_transdc_His_kin_Hpt_dom"/>
</dbReference>
<reference evidence="4 5" key="1">
    <citation type="submission" date="2016-04" db="EMBL/GenBank/DDBJ databases">
        <title>Deep-sea bacteria in the southern Pacific.</title>
        <authorList>
            <person name="Tang K."/>
        </authorList>
    </citation>
    <scope>NUCLEOTIDE SEQUENCE [LARGE SCALE GENOMIC DNA]</scope>
    <source>
        <strain evidence="4 5">JLT2014</strain>
    </source>
</reference>
<dbReference type="KEGG" id="paby:Ga0080574_TMP2271"/>
<dbReference type="PROSITE" id="PS50894">
    <property type="entry name" value="HPT"/>
    <property type="match status" value="1"/>
</dbReference>
<sequence>MIDWSQVSELHDEIGAEDFDEVVALFLKEVEGALADLPDEATEPAALEAALHFLKGSALNLGFDSLARACQEGEYAARAGTPEAVDLGAIVRLYEDSRAAFLRELPERLAA</sequence>
<evidence type="ECO:0000259" key="3">
    <source>
        <dbReference type="PROSITE" id="PS50894"/>
    </source>
</evidence>
<feature type="modified residue" description="Phosphohistidine" evidence="2">
    <location>
        <position position="52"/>
    </location>
</feature>
<protein>
    <submittedName>
        <fullName evidence="4">Hpt domain-containing protein</fullName>
    </submittedName>
</protein>
<evidence type="ECO:0000256" key="1">
    <source>
        <dbReference type="ARBA" id="ARBA00023012"/>
    </source>
</evidence>
<dbReference type="Proteomes" id="UP000187059">
    <property type="component" value="Chromosome"/>
</dbReference>
<keyword evidence="1" id="KW-0902">Two-component regulatory system</keyword>
<dbReference type="OrthoDB" id="7867809at2"/>
<accession>A0A1P8UT73</accession>
<dbReference type="AlphaFoldDB" id="A0A1P8UT73"/>
<dbReference type="InterPro" id="IPR036641">
    <property type="entry name" value="HPT_dom_sf"/>
</dbReference>
<dbReference type="RefSeq" id="WP_076699026.1">
    <property type="nucleotide sequence ID" value="NZ_CP015093.1"/>
</dbReference>
<dbReference type="GO" id="GO:0004672">
    <property type="term" value="F:protein kinase activity"/>
    <property type="evidence" value="ECO:0007669"/>
    <property type="project" value="UniProtKB-ARBA"/>
</dbReference>
<keyword evidence="5" id="KW-1185">Reference proteome</keyword>
<dbReference type="GO" id="GO:0000160">
    <property type="term" value="P:phosphorelay signal transduction system"/>
    <property type="evidence" value="ECO:0007669"/>
    <property type="project" value="UniProtKB-KW"/>
</dbReference>
<evidence type="ECO:0000256" key="2">
    <source>
        <dbReference type="PROSITE-ProRule" id="PRU00110"/>
    </source>
</evidence>
<dbReference type="Pfam" id="PF01627">
    <property type="entry name" value="Hpt"/>
    <property type="match status" value="1"/>
</dbReference>
<dbReference type="STRING" id="1250539.Ga0080574_TMP2271"/>
<organism evidence="4 5">
    <name type="scientific">Salipiger abyssi</name>
    <dbReference type="NCBI Taxonomy" id="1250539"/>
    <lineage>
        <taxon>Bacteria</taxon>
        <taxon>Pseudomonadati</taxon>
        <taxon>Pseudomonadota</taxon>
        <taxon>Alphaproteobacteria</taxon>
        <taxon>Rhodobacterales</taxon>
        <taxon>Roseobacteraceae</taxon>
        <taxon>Salipiger</taxon>
    </lineage>
</organism>
<dbReference type="Gene3D" id="1.20.120.160">
    <property type="entry name" value="HPT domain"/>
    <property type="match status" value="1"/>
</dbReference>